<dbReference type="GO" id="GO:0016020">
    <property type="term" value="C:membrane"/>
    <property type="evidence" value="ECO:0007669"/>
    <property type="project" value="UniProtKB-SubCell"/>
</dbReference>
<evidence type="ECO:0000313" key="6">
    <source>
        <dbReference type="EMBL" id="QJR09370.1"/>
    </source>
</evidence>
<dbReference type="AlphaFoldDB" id="A0A6M4GPX3"/>
<dbReference type="PANTHER" id="PTHR35371">
    <property type="entry name" value="INNER MEMBRANE PROTEIN"/>
    <property type="match status" value="1"/>
</dbReference>
<sequence>MTIAIACLLVAALMPYLTIAPAKYHRSYDNRAPRDWALAVEGWRKRAIAAHLNHFEAFAPFAAGLLAAELVKAPQGAIDGIALVFIASRIGYTACYFGNKPALRSLVWMVGFGCTVALYAIALAAR</sequence>
<keyword evidence="2 5" id="KW-0812">Transmembrane</keyword>
<feature type="transmembrane region" description="Helical" evidence="5">
    <location>
        <begin position="106"/>
        <end position="125"/>
    </location>
</feature>
<reference evidence="6 7" key="1">
    <citation type="submission" date="2020-04" db="EMBL/GenBank/DDBJ databases">
        <title>Usitatibacter rugosus gen. nov., sp. nov. and Usitatibacter palustris sp. nov., novel members of Usitatibacteraceae fam. nov. within the order Nitrosomonadales isolated from soil.</title>
        <authorList>
            <person name="Huber K.J."/>
            <person name="Neumann-Schaal M."/>
            <person name="Geppert A."/>
            <person name="Luckner M."/>
            <person name="Wanner G."/>
            <person name="Overmann J."/>
        </authorList>
    </citation>
    <scope>NUCLEOTIDE SEQUENCE [LARGE SCALE GENOMIC DNA]</scope>
    <source>
        <strain evidence="6 7">0125_3</strain>
    </source>
</reference>
<evidence type="ECO:0000313" key="7">
    <source>
        <dbReference type="Proteomes" id="UP000501534"/>
    </source>
</evidence>
<dbReference type="Gene3D" id="1.20.120.550">
    <property type="entry name" value="Membrane associated eicosanoid/glutathione metabolism-like domain"/>
    <property type="match status" value="1"/>
</dbReference>
<evidence type="ECO:0000256" key="2">
    <source>
        <dbReference type="ARBA" id="ARBA00022692"/>
    </source>
</evidence>
<evidence type="ECO:0000256" key="3">
    <source>
        <dbReference type="ARBA" id="ARBA00022989"/>
    </source>
</evidence>
<proteinExistence type="predicted"/>
<organism evidence="6 7">
    <name type="scientific">Usitatibacter rugosus</name>
    <dbReference type="NCBI Taxonomy" id="2732067"/>
    <lineage>
        <taxon>Bacteria</taxon>
        <taxon>Pseudomonadati</taxon>
        <taxon>Pseudomonadota</taxon>
        <taxon>Betaproteobacteria</taxon>
        <taxon>Nitrosomonadales</taxon>
        <taxon>Usitatibacteraceae</taxon>
        <taxon>Usitatibacter</taxon>
    </lineage>
</organism>
<comment type="subcellular location">
    <subcellularLocation>
        <location evidence="1">Membrane</location>
    </subcellularLocation>
</comment>
<dbReference type="InterPro" id="IPR023352">
    <property type="entry name" value="MAPEG-like_dom_sf"/>
</dbReference>
<dbReference type="EMBL" id="CP053069">
    <property type="protein sequence ID" value="QJR09370.1"/>
    <property type="molecule type" value="Genomic_DNA"/>
</dbReference>
<keyword evidence="7" id="KW-1185">Reference proteome</keyword>
<dbReference type="Pfam" id="PF01124">
    <property type="entry name" value="MAPEG"/>
    <property type="match status" value="1"/>
</dbReference>
<keyword evidence="4 5" id="KW-0472">Membrane</keyword>
<evidence type="ECO:0008006" key="8">
    <source>
        <dbReference type="Google" id="ProtNLM"/>
    </source>
</evidence>
<protein>
    <recommendedName>
        <fullName evidence="8">MAPEG superfamily protein</fullName>
    </recommendedName>
</protein>
<dbReference type="PANTHER" id="PTHR35371:SF1">
    <property type="entry name" value="BLR7753 PROTEIN"/>
    <property type="match status" value="1"/>
</dbReference>
<dbReference type="KEGG" id="uru:DSM104443_00410"/>
<gene>
    <name evidence="6" type="ORF">DSM104443_00410</name>
</gene>
<keyword evidence="3 5" id="KW-1133">Transmembrane helix</keyword>
<dbReference type="SUPFAM" id="SSF161084">
    <property type="entry name" value="MAPEG domain-like"/>
    <property type="match status" value="1"/>
</dbReference>
<dbReference type="RefSeq" id="WP_171089061.1">
    <property type="nucleotide sequence ID" value="NZ_CP053069.1"/>
</dbReference>
<evidence type="ECO:0000256" key="4">
    <source>
        <dbReference type="ARBA" id="ARBA00023136"/>
    </source>
</evidence>
<dbReference type="Proteomes" id="UP000501534">
    <property type="component" value="Chromosome"/>
</dbReference>
<evidence type="ECO:0000256" key="1">
    <source>
        <dbReference type="ARBA" id="ARBA00004370"/>
    </source>
</evidence>
<dbReference type="InterPro" id="IPR001129">
    <property type="entry name" value="Membr-assoc_MAPEG"/>
</dbReference>
<name>A0A6M4GPX3_9PROT</name>
<accession>A0A6M4GPX3</accession>
<evidence type="ECO:0000256" key="5">
    <source>
        <dbReference type="SAM" id="Phobius"/>
    </source>
</evidence>